<feature type="compositionally biased region" description="Basic and acidic residues" evidence="4">
    <location>
        <begin position="2313"/>
        <end position="2339"/>
    </location>
</feature>
<feature type="compositionally biased region" description="Polar residues" evidence="4">
    <location>
        <begin position="271"/>
        <end position="287"/>
    </location>
</feature>
<evidence type="ECO:0000256" key="3">
    <source>
        <dbReference type="ARBA" id="ARBA00047960"/>
    </source>
</evidence>
<proteinExistence type="predicted"/>
<dbReference type="SUPFAM" id="SSF47616">
    <property type="entry name" value="GST C-terminal domain-like"/>
    <property type="match status" value="1"/>
</dbReference>
<evidence type="ECO:0000259" key="5">
    <source>
        <dbReference type="PROSITE" id="PS50405"/>
    </source>
</evidence>
<feature type="compositionally biased region" description="Polar residues" evidence="4">
    <location>
        <begin position="1825"/>
        <end position="1848"/>
    </location>
</feature>
<dbReference type="Gene3D" id="1.20.1050.10">
    <property type="match status" value="1"/>
</dbReference>
<dbReference type="GO" id="GO:0005737">
    <property type="term" value="C:cytoplasm"/>
    <property type="evidence" value="ECO:0007669"/>
    <property type="project" value="TreeGrafter"/>
</dbReference>
<feature type="region of interest" description="Disordered" evidence="4">
    <location>
        <begin position="94"/>
        <end position="115"/>
    </location>
</feature>
<feature type="compositionally biased region" description="Polar residues" evidence="4">
    <location>
        <begin position="634"/>
        <end position="643"/>
    </location>
</feature>
<feature type="compositionally biased region" description="Basic and acidic residues" evidence="4">
    <location>
        <begin position="1498"/>
        <end position="1509"/>
    </location>
</feature>
<feature type="compositionally biased region" description="Low complexity" evidence="4">
    <location>
        <begin position="157"/>
        <end position="204"/>
    </location>
</feature>
<feature type="compositionally biased region" description="Basic and acidic residues" evidence="4">
    <location>
        <begin position="1686"/>
        <end position="1700"/>
    </location>
</feature>
<evidence type="ECO:0000256" key="4">
    <source>
        <dbReference type="SAM" id="MobiDB-lite"/>
    </source>
</evidence>
<protein>
    <recommendedName>
        <fullName evidence="1">glutathione transferase</fullName>
        <ecNumber evidence="1">2.5.1.18</ecNumber>
    </recommendedName>
</protein>
<feature type="region of interest" description="Disordered" evidence="4">
    <location>
        <begin position="1373"/>
        <end position="1414"/>
    </location>
</feature>
<feature type="compositionally biased region" description="Polar residues" evidence="4">
    <location>
        <begin position="389"/>
        <end position="404"/>
    </location>
</feature>
<feature type="compositionally biased region" description="Polar residues" evidence="4">
    <location>
        <begin position="1576"/>
        <end position="1592"/>
    </location>
</feature>
<feature type="compositionally biased region" description="Polar residues" evidence="4">
    <location>
        <begin position="1284"/>
        <end position="1326"/>
    </location>
</feature>
<comment type="catalytic activity">
    <reaction evidence="3">
        <text>RX + glutathione = an S-substituted glutathione + a halide anion + H(+)</text>
        <dbReference type="Rhea" id="RHEA:16437"/>
        <dbReference type="ChEBI" id="CHEBI:15378"/>
        <dbReference type="ChEBI" id="CHEBI:16042"/>
        <dbReference type="ChEBI" id="CHEBI:17792"/>
        <dbReference type="ChEBI" id="CHEBI:57925"/>
        <dbReference type="ChEBI" id="CHEBI:90779"/>
        <dbReference type="EC" id="2.5.1.18"/>
    </reaction>
</comment>
<feature type="compositionally biased region" description="Basic and acidic residues" evidence="4">
    <location>
        <begin position="1048"/>
        <end position="1061"/>
    </location>
</feature>
<feature type="compositionally biased region" description="Polar residues" evidence="4">
    <location>
        <begin position="2981"/>
        <end position="3026"/>
    </location>
</feature>
<evidence type="ECO:0000256" key="2">
    <source>
        <dbReference type="ARBA" id="ARBA00022679"/>
    </source>
</evidence>
<feature type="compositionally biased region" description="Polar residues" evidence="4">
    <location>
        <begin position="2450"/>
        <end position="2464"/>
    </location>
</feature>
<feature type="compositionally biased region" description="Basic and acidic residues" evidence="4">
    <location>
        <begin position="1233"/>
        <end position="1244"/>
    </location>
</feature>
<dbReference type="GO" id="GO:0006749">
    <property type="term" value="P:glutathione metabolic process"/>
    <property type="evidence" value="ECO:0007669"/>
    <property type="project" value="TreeGrafter"/>
</dbReference>
<feature type="compositionally biased region" description="Polar residues" evidence="4">
    <location>
        <begin position="2631"/>
        <end position="2649"/>
    </location>
</feature>
<feature type="region of interest" description="Disordered" evidence="4">
    <location>
        <begin position="954"/>
        <end position="1361"/>
    </location>
</feature>
<feature type="compositionally biased region" description="Low complexity" evidence="4">
    <location>
        <begin position="1941"/>
        <end position="1955"/>
    </location>
</feature>
<feature type="compositionally biased region" description="Basic and acidic residues" evidence="4">
    <location>
        <begin position="1916"/>
        <end position="1940"/>
    </location>
</feature>
<evidence type="ECO:0000256" key="1">
    <source>
        <dbReference type="ARBA" id="ARBA00012452"/>
    </source>
</evidence>
<feature type="compositionally biased region" description="Basic and acidic residues" evidence="4">
    <location>
        <begin position="504"/>
        <end position="538"/>
    </location>
</feature>
<feature type="compositionally biased region" description="Polar residues" evidence="4">
    <location>
        <begin position="596"/>
        <end position="608"/>
    </location>
</feature>
<feature type="compositionally biased region" description="Polar residues" evidence="4">
    <location>
        <begin position="2851"/>
        <end position="2864"/>
    </location>
</feature>
<feature type="compositionally biased region" description="Polar residues" evidence="4">
    <location>
        <begin position="2135"/>
        <end position="2147"/>
    </location>
</feature>
<feature type="region of interest" description="Disordered" evidence="4">
    <location>
        <begin position="136"/>
        <end position="204"/>
    </location>
</feature>
<feature type="compositionally biased region" description="Polar residues" evidence="4">
    <location>
        <begin position="1859"/>
        <end position="1869"/>
    </location>
</feature>
<name>A0A0A9B5M5_ARUDO</name>
<feature type="compositionally biased region" description="Polar residues" evidence="4">
    <location>
        <begin position="2887"/>
        <end position="2900"/>
    </location>
</feature>
<dbReference type="EC" id="2.5.1.18" evidence="1"/>
<feature type="compositionally biased region" description="Polar residues" evidence="4">
    <location>
        <begin position="760"/>
        <end position="772"/>
    </location>
</feature>
<feature type="compositionally biased region" description="Polar residues" evidence="4">
    <location>
        <begin position="2101"/>
        <end position="2120"/>
    </location>
</feature>
<feature type="compositionally biased region" description="Basic and acidic residues" evidence="4">
    <location>
        <begin position="2865"/>
        <end position="2886"/>
    </location>
</feature>
<feature type="compositionally biased region" description="Basic and acidic residues" evidence="4">
    <location>
        <begin position="873"/>
        <end position="889"/>
    </location>
</feature>
<feature type="compositionally biased region" description="Polar residues" evidence="4">
    <location>
        <begin position="2761"/>
        <end position="2782"/>
    </location>
</feature>
<feature type="compositionally biased region" description="Polar residues" evidence="4">
    <location>
        <begin position="781"/>
        <end position="790"/>
    </location>
</feature>
<feature type="compositionally biased region" description="Polar residues" evidence="4">
    <location>
        <begin position="2553"/>
        <end position="2563"/>
    </location>
</feature>
<feature type="compositionally biased region" description="Polar residues" evidence="4">
    <location>
        <begin position="1628"/>
        <end position="1637"/>
    </location>
</feature>
<keyword evidence="2" id="KW-0808">Transferase</keyword>
<dbReference type="GO" id="GO:0004364">
    <property type="term" value="F:glutathione transferase activity"/>
    <property type="evidence" value="ECO:0007669"/>
    <property type="project" value="UniProtKB-EC"/>
</dbReference>
<feature type="domain" description="GST C-terminal" evidence="5">
    <location>
        <begin position="1"/>
        <end position="88"/>
    </location>
</feature>
<dbReference type="InterPro" id="IPR010987">
    <property type="entry name" value="Glutathione-S-Trfase_C-like"/>
</dbReference>
<feature type="compositionally biased region" description="Polar residues" evidence="4">
    <location>
        <begin position="817"/>
        <end position="840"/>
    </location>
</feature>
<feature type="compositionally biased region" description="Low complexity" evidence="4">
    <location>
        <begin position="895"/>
        <end position="906"/>
    </location>
</feature>
<feature type="compositionally biased region" description="Polar residues" evidence="4">
    <location>
        <begin position="2426"/>
        <end position="2442"/>
    </location>
</feature>
<evidence type="ECO:0000313" key="6">
    <source>
        <dbReference type="EMBL" id="JAD59319.1"/>
    </source>
</evidence>
<feature type="compositionally biased region" description="Basic and acidic residues" evidence="4">
    <location>
        <begin position="1607"/>
        <end position="1622"/>
    </location>
</feature>
<feature type="compositionally biased region" description="Low complexity" evidence="4">
    <location>
        <begin position="1468"/>
        <end position="1481"/>
    </location>
</feature>
<feature type="compositionally biased region" description="Basic and acidic residues" evidence="4">
    <location>
        <begin position="343"/>
        <end position="352"/>
    </location>
</feature>
<feature type="compositionally biased region" description="Polar residues" evidence="4">
    <location>
        <begin position="1098"/>
        <end position="1118"/>
    </location>
</feature>
<accession>A0A0A9B5M5</accession>
<feature type="compositionally biased region" description="Polar residues" evidence="4">
    <location>
        <begin position="2179"/>
        <end position="2206"/>
    </location>
</feature>
<feature type="compositionally biased region" description="Polar residues" evidence="4">
    <location>
        <begin position="2302"/>
        <end position="2312"/>
    </location>
</feature>
<dbReference type="EMBL" id="GBRH01238576">
    <property type="protein sequence ID" value="JAD59319.1"/>
    <property type="molecule type" value="Transcribed_RNA"/>
</dbReference>
<feature type="compositionally biased region" description="Low complexity" evidence="4">
    <location>
        <begin position="314"/>
        <end position="330"/>
    </location>
</feature>
<feature type="compositionally biased region" description="Polar residues" evidence="4">
    <location>
        <begin position="2951"/>
        <end position="2970"/>
    </location>
</feature>
<sequence>MNTRKLEEVLDVYEQRLGDNEFLAGNKFTLADLVHLPNSHYITSGKFLYLYDSRKNVRRWWDSISIRPSWQQVLRDMKMVEEQHKQEELEKHQQLQHQQIEHRTTSGHPIRLDPRKQIGTEPRTLLFPPAHIVLSSPTFSKTEEPPPTDTFPNEDLVSSSQSTTSDKTSSVQSKETTIFTTPQETTPTSVQSTPTTPKKSPIPVQSLSTFLAPVTSPTAAEKPPIVDAAKSTEMDLRTRHKPGSPRDVSNNLDVLDYYNTSSLTEEGGATSPIQKRQANIEDTTGQSRDVAFKPKQMIGQDDQDNFKETKAGDPSLLQEQSQEQAQIIPAGEKAEGSTTKHQRASDALDEKSSTTARARAKTRDDFGEEESYKEDTTDDQKVVPPLLSTEPTSRVQPLSESLQEASPHGSLSAKPSTIHQWQRASASLNDATTSSGDDEIGMPTIDKKLTPMSQQGTFSAEGANQMAEDSDEKSLEPPVPTEAETSGVQRASPSFPGASTAHHATIDDKFAKQSIIEDARDKGRKSSETIPERQKMVETKTGASGEQPSDRLKATSPSRQEAAEHARDATGDTIWPPDIVDTSMKSRGTFEEAKGPSSTLPKAQSLGAQDTDVNRTGLGSLSSEGKDAEATMGEVQSFSTQQLGEMLKKSESTIPKAQPTDFQGPIKEEKASSIYQKKPLVAQDSREQAQTIPAGEKADGSTPKHQQASDALYTFDEKSSASAPARAKSQDDHSAEEPYRKDTTNDQKVAPPILSKEPNSRVQPSSEPSQDTAPHGDLHSKPSTIDQWQRASAPLHDVATSSGDNEMAMSAIDQKPTPRSQQETFSADFTNQMAKESGNQRVEPLMPIGAETSDVKRPSPSFPTASIADDANIDDKLAKQSITDERAREPIQMQAPSPDAHPASAPGKRATPEGHEIGGQMSEVTKASDDLATVHEDIYDTNLSTHDLAKDTFKETKVAESTPSSAKPIYTQQPATASRLAEVEEARDKGRQSRETIPEQQNMVERKSGVSEEQSSDHLKAIRPSRLAESEDARGATGDTIQSPDILDTTKKSRGTFEEIKGPGSTLPKAQSLGAQGAQRTSVESTTPTADQRKDISTKPQSNVQDVFQQSKLSSTDQKGSEGKDAEAIMTEEKSFSTERPRGMLKENELTIPKAQPTDSQGSITEEETSSVYQKRPLATQDSGKQSQIIPVGADGSTLKPQQASDAPYTFDEKSSASAPARADIHDDDSAEEPYKKDTTDDQKVAPPLLSKEPSQDAAPHGDLSSKPSTVDQWQRASAPLHGASTNSGDTEMATPSTIDQKPTPMSQEATLSSQSVNQVAGQSGEQRVEPPVPIKTETSDLPRAAPSFPEAATADNVTIDNKFAKQPTIDERLGEPKQMQAPITDAHPAPAPTKRTTPDGHETGDLELAGTSEGQRLEAAKAIQDPATIHDDAHDANLSTHYAAIGEKAATYRASGDQLVTGSLHDQQALPPALTQAQPPVDTPHDSASSQYVHTDALGKTELAKPTETDQEATTPIAGPTSREPQLGSTLPAEVALAEQKSALSEQESTRAAQPFSPVEPVKMDSNISAADYTNAPQIIFQQQARPSAPSTREVPASDAQGVVRKIQEVTPSDHHTDDSGRPLVPSQEQVSQASQAIPGREDITSSPGARDYPTSDTQLALGKVHELSPDSHVGSAFGPGEVGPAEKKFAPSDQDLAHSAEQPLSGEPRKEQTVVPSAEQIKALPTVIGQQGTPDTREGLTSEDSRVTIPTHGDVHPTSSIDAAGRPLSVQGEEVETQHGAAPDQIAFDEQKFASSGQGSADTAYPASAPDTQHGTALDKVAVNQQKFSPSGQDSVHSVQPSSSTEPTKENTAIGATDQTSTPQQIIDQKDTVPAPDKAKTPFSGTHDASRKMQRSTDDDLIDESLPNQGQVSPDKHASEPREGHTTDSYRTNVDEKTTTSSSSQLFSSEAGSDSIPTRRDVRPSMGGEPTEPFPPGHEPQSLAATQDVSLDALGKSKSTGPEAMAPTLDLASVPHTQHGSPQREAAPAEQKFAASDEESSHVSEPASSAEPRKGETNVAAADQPNVPQPIVSNQVTALTPDAREALLKDQEPPRGDDYTSNLASPLTVSQEQASDEGSTPEVHSNLADKKTTLPSSEAQTSNAGPDSAPTGADAHLSSGDVPATSSLPATRVPTIQDLQGSASAQDVPTDSSGKVKSPRQISIDQVMAPIMSPSVPSAAPLGTAPGTNSVQHPRQAPMAPIVDMASVPDTQHGIPQGETSPAEQKFAVSDQESPHTLEPPSSAEPRKVETNAAAADQPNVPQDPQTTIDHQVKAPELDAREALRKDELPSHHDDHISNLADSPIAGEEQSSPAGHASELRGRPTPEMRSAGVEKKTLPSSRAQTSDTGTDSTHISSDANLSSGDLPATSYLQNQEAQPPVETQEPTIQALQGSASTQNIFLRKIESQRQPSTDQVMASSAAPSDAPQGTEPGANLVQPPQQASMAPMVDLASTPDTQHDIPQGEAAPVEQKIAVFGKAVADQESVHTSEPPSSAEPRKEESNAVAADQLNVPQGLQTTIGHQVEAPAPDARDALQKDQQPSHDDDDVSNLANPLIASQEQTPAGRASELHDGPISGIRSAVVDRKTAPPSSQAHTSDTRLDSTPTSVDAHLSRSDVPATSYSQNQEAHAPVAIQAPTNQSLQGSASAQNISLGKIESPRQPSTDQVMASSAASSDAPQGTEPGKNSVRPPQEASIDLPSDEKTSTTQGDQVKTLLNGDLSTSEAVWQSESAVSKGNFQKNLEGASTDEKSKAQKQTDQSDTQSSKGRNKEANGAVRPNISTTFGEPPKQPSWPEETMESSEEPERQQQADQAIVQSLQGNNKEVEETKSQDIGTDEPKERESPENTNQKNNRISQVEASDHSGKEALGVQLLGKNTKGASNSPEDALGDNGTLNKSEGSLGSSEESKVQQTEGKTQVGETEAPSSESEQPKERGLPENNYQINSSQSQAEASDKSIGQSPPGIQNKNKNSSRLDGPTDATNSGDMEDDSQ</sequence>
<feature type="compositionally biased region" description="Basic and acidic residues" evidence="4">
    <location>
        <begin position="981"/>
        <end position="997"/>
    </location>
</feature>
<dbReference type="GO" id="GO:0043295">
    <property type="term" value="F:glutathione binding"/>
    <property type="evidence" value="ECO:0007669"/>
    <property type="project" value="TreeGrafter"/>
</dbReference>
<feature type="compositionally biased region" description="Basic and acidic residues" evidence="4">
    <location>
        <begin position="561"/>
        <end position="570"/>
    </location>
</feature>
<feature type="compositionally biased region" description="Polar residues" evidence="4">
    <location>
        <begin position="1266"/>
        <end position="1276"/>
    </location>
</feature>
<feature type="compositionally biased region" description="Low complexity" evidence="4">
    <location>
        <begin position="2796"/>
        <end position="2808"/>
    </location>
</feature>
<feature type="compositionally biased region" description="Polar residues" evidence="4">
    <location>
        <begin position="2678"/>
        <end position="2694"/>
    </location>
</feature>
<feature type="compositionally biased region" description="Polar residues" evidence="4">
    <location>
        <begin position="959"/>
        <end position="976"/>
    </location>
</feature>
<dbReference type="PANTHER" id="PTHR43900">
    <property type="entry name" value="GLUTATHIONE S-TRANSFERASE RHO"/>
    <property type="match status" value="1"/>
</dbReference>
<feature type="region of interest" description="Disordered" evidence="4">
    <location>
        <begin position="262"/>
        <end position="923"/>
    </location>
</feature>
<dbReference type="InterPro" id="IPR036282">
    <property type="entry name" value="Glutathione-S-Trfase_C_sf"/>
</dbReference>
<feature type="compositionally biased region" description="Basic and acidic residues" evidence="4">
    <location>
        <begin position="728"/>
        <end position="745"/>
    </location>
</feature>
<feature type="compositionally biased region" description="Polar residues" evidence="4">
    <location>
        <begin position="2702"/>
        <end position="2720"/>
    </location>
</feature>
<feature type="compositionally biased region" description="Polar residues" evidence="4">
    <location>
        <begin position="1180"/>
        <end position="1189"/>
    </location>
</feature>
<feature type="compositionally biased region" description="Basic and acidic residues" evidence="4">
    <location>
        <begin position="1004"/>
        <end position="1034"/>
    </location>
</feature>
<feature type="compositionally biased region" description="Polar residues" evidence="4">
    <location>
        <begin position="1543"/>
        <end position="1553"/>
    </location>
</feature>
<dbReference type="PROSITE" id="PS50405">
    <property type="entry name" value="GST_CTER"/>
    <property type="match status" value="1"/>
</dbReference>
<dbReference type="PANTHER" id="PTHR43900:SF96">
    <property type="entry name" value="GLUTATHIONE TRANSFERASE"/>
    <property type="match status" value="1"/>
</dbReference>
<feature type="compositionally biased region" description="Basic and acidic residues" evidence="4">
    <location>
        <begin position="1890"/>
        <end position="1900"/>
    </location>
</feature>
<reference evidence="6" key="1">
    <citation type="submission" date="2014-09" db="EMBL/GenBank/DDBJ databases">
        <authorList>
            <person name="Magalhaes I.L.F."/>
            <person name="Oliveira U."/>
            <person name="Santos F.R."/>
            <person name="Vidigal T.H.D.A."/>
            <person name="Brescovit A.D."/>
            <person name="Santos A.J."/>
        </authorList>
    </citation>
    <scope>NUCLEOTIDE SEQUENCE</scope>
    <source>
        <tissue evidence="6">Shoot tissue taken approximately 20 cm above the soil surface</tissue>
    </source>
</reference>
<organism evidence="6">
    <name type="scientific">Arundo donax</name>
    <name type="common">Giant reed</name>
    <name type="synonym">Donax arundinaceus</name>
    <dbReference type="NCBI Taxonomy" id="35708"/>
    <lineage>
        <taxon>Eukaryota</taxon>
        <taxon>Viridiplantae</taxon>
        <taxon>Streptophyta</taxon>
        <taxon>Embryophyta</taxon>
        <taxon>Tracheophyta</taxon>
        <taxon>Spermatophyta</taxon>
        <taxon>Magnoliopsida</taxon>
        <taxon>Liliopsida</taxon>
        <taxon>Poales</taxon>
        <taxon>Poaceae</taxon>
        <taxon>PACMAD clade</taxon>
        <taxon>Arundinoideae</taxon>
        <taxon>Arundineae</taxon>
        <taxon>Arundo</taxon>
    </lineage>
</organism>
<feature type="compositionally biased region" description="Basic and acidic residues" evidence="4">
    <location>
        <begin position="1737"/>
        <end position="1748"/>
    </location>
</feature>
<feature type="compositionally biased region" description="Basic and acidic residues" evidence="4">
    <location>
        <begin position="2572"/>
        <end position="2585"/>
    </location>
</feature>
<reference evidence="6" key="2">
    <citation type="journal article" date="2015" name="Data Brief">
        <title>Shoot transcriptome of the giant reed, Arundo donax.</title>
        <authorList>
            <person name="Barrero R.A."/>
            <person name="Guerrero F.D."/>
            <person name="Moolhuijzen P."/>
            <person name="Goolsby J.A."/>
            <person name="Tidwell J."/>
            <person name="Bellgard S.E."/>
            <person name="Bellgard M.I."/>
        </authorList>
    </citation>
    <scope>NUCLEOTIDE SEQUENCE</scope>
    <source>
        <tissue evidence="6">Shoot tissue taken approximately 20 cm above the soil surface</tissue>
    </source>
</reference>
<feature type="region of interest" description="Disordered" evidence="4">
    <location>
        <begin position="1460"/>
        <end position="3033"/>
    </location>
</feature>
<feature type="compositionally biased region" description="Polar residues" evidence="4">
    <location>
        <begin position="1078"/>
        <end position="1090"/>
    </location>
</feature>
<feature type="compositionally biased region" description="Basic and acidic residues" evidence="4">
    <location>
        <begin position="2084"/>
        <end position="2100"/>
    </location>
</feature>
<dbReference type="Pfam" id="PF00043">
    <property type="entry name" value="GST_C"/>
    <property type="match status" value="1"/>
</dbReference>
<feature type="compositionally biased region" description="Polar residues" evidence="4">
    <location>
        <begin position="2592"/>
        <end position="2604"/>
    </location>
</feature>
<feature type="compositionally biased region" description="Basic and acidic residues" evidence="4">
    <location>
        <begin position="1119"/>
        <end position="1149"/>
    </location>
</feature>
<feature type="compositionally biased region" description="Polar residues" evidence="4">
    <location>
        <begin position="2660"/>
        <end position="2669"/>
    </location>
</feature>
<feature type="compositionally biased region" description="Polar residues" evidence="4">
    <location>
        <begin position="483"/>
        <end position="492"/>
    </location>
</feature>
<feature type="compositionally biased region" description="Polar residues" evidence="4">
    <location>
        <begin position="2380"/>
        <end position="2405"/>
    </location>
</feature>
<dbReference type="InterPro" id="IPR004046">
    <property type="entry name" value="GST_C"/>
</dbReference>
<feature type="compositionally biased region" description="Basic and acidic residues" evidence="4">
    <location>
        <begin position="2360"/>
        <end position="2379"/>
    </location>
</feature>
<feature type="compositionally biased region" description="Polar residues" evidence="4">
    <location>
        <begin position="413"/>
        <end position="435"/>
    </location>
</feature>